<feature type="region of interest" description="Disordered" evidence="1">
    <location>
        <begin position="56"/>
        <end position="89"/>
    </location>
</feature>
<feature type="region of interest" description="Disordered" evidence="1">
    <location>
        <begin position="266"/>
        <end position="297"/>
    </location>
</feature>
<feature type="compositionally biased region" description="Low complexity" evidence="1">
    <location>
        <begin position="24"/>
        <end position="37"/>
    </location>
</feature>
<feature type="compositionally biased region" description="Polar residues" evidence="1">
    <location>
        <begin position="1"/>
        <end position="12"/>
    </location>
</feature>
<protein>
    <submittedName>
        <fullName evidence="2">Uncharacterized protein</fullName>
    </submittedName>
</protein>
<name>A0A0C9UIQ7_SPHS4</name>
<accession>A0A0C9UIQ7</accession>
<keyword evidence="3" id="KW-1185">Reference proteome</keyword>
<evidence type="ECO:0000313" key="3">
    <source>
        <dbReference type="Proteomes" id="UP000054279"/>
    </source>
</evidence>
<gene>
    <name evidence="2" type="ORF">M422DRAFT_269858</name>
</gene>
<feature type="region of interest" description="Disordered" evidence="1">
    <location>
        <begin position="156"/>
        <end position="243"/>
    </location>
</feature>
<evidence type="ECO:0000256" key="1">
    <source>
        <dbReference type="SAM" id="MobiDB-lite"/>
    </source>
</evidence>
<dbReference type="OrthoDB" id="5560525at2759"/>
<feature type="compositionally biased region" description="Polar residues" evidence="1">
    <location>
        <begin position="205"/>
        <end position="214"/>
    </location>
</feature>
<dbReference type="HOGENOM" id="CLU_761100_0_0_1"/>
<feature type="compositionally biased region" description="Low complexity" evidence="1">
    <location>
        <begin position="215"/>
        <end position="227"/>
    </location>
</feature>
<evidence type="ECO:0000313" key="2">
    <source>
        <dbReference type="EMBL" id="KIJ28807.1"/>
    </source>
</evidence>
<proteinExistence type="predicted"/>
<dbReference type="AlphaFoldDB" id="A0A0C9UIQ7"/>
<feature type="compositionally biased region" description="Basic and acidic residues" evidence="1">
    <location>
        <begin position="58"/>
        <end position="78"/>
    </location>
</feature>
<organism evidence="2 3">
    <name type="scientific">Sphaerobolus stellatus (strain SS14)</name>
    <dbReference type="NCBI Taxonomy" id="990650"/>
    <lineage>
        <taxon>Eukaryota</taxon>
        <taxon>Fungi</taxon>
        <taxon>Dikarya</taxon>
        <taxon>Basidiomycota</taxon>
        <taxon>Agaricomycotina</taxon>
        <taxon>Agaricomycetes</taxon>
        <taxon>Phallomycetidae</taxon>
        <taxon>Geastrales</taxon>
        <taxon>Sphaerobolaceae</taxon>
        <taxon>Sphaerobolus</taxon>
    </lineage>
</organism>
<feature type="region of interest" description="Disordered" evidence="1">
    <location>
        <begin position="1"/>
        <end position="42"/>
    </location>
</feature>
<reference evidence="2 3" key="1">
    <citation type="submission" date="2014-06" db="EMBL/GenBank/DDBJ databases">
        <title>Evolutionary Origins and Diversification of the Mycorrhizal Mutualists.</title>
        <authorList>
            <consortium name="DOE Joint Genome Institute"/>
            <consortium name="Mycorrhizal Genomics Consortium"/>
            <person name="Kohler A."/>
            <person name="Kuo A."/>
            <person name="Nagy L.G."/>
            <person name="Floudas D."/>
            <person name="Copeland A."/>
            <person name="Barry K.W."/>
            <person name="Cichocki N."/>
            <person name="Veneault-Fourrey C."/>
            <person name="LaButti K."/>
            <person name="Lindquist E.A."/>
            <person name="Lipzen A."/>
            <person name="Lundell T."/>
            <person name="Morin E."/>
            <person name="Murat C."/>
            <person name="Riley R."/>
            <person name="Ohm R."/>
            <person name="Sun H."/>
            <person name="Tunlid A."/>
            <person name="Henrissat B."/>
            <person name="Grigoriev I.V."/>
            <person name="Hibbett D.S."/>
            <person name="Martin F."/>
        </authorList>
    </citation>
    <scope>NUCLEOTIDE SEQUENCE [LARGE SCALE GENOMIC DNA]</scope>
    <source>
        <strain evidence="2 3">SS14</strain>
    </source>
</reference>
<sequence length="372" mass="41736">MTTTLPGTFPSSPKQPPRCTDSLSSSITKPKPTSPIIQSADDAKAARALLETPLSTLKAEDRLGPEERERRREERESELMDVGENDGEGRGACEFAGGLLTQAYKNQTDLETALTLTRSNLQLALANNEMFEDALKRTCASGKDVGWRRWSERDDLQRSNSLKDRLPSRSLDTTPSSSTPPSTTSRSRHPRTQRMPLQRIPLPRSSPSQPYSLFTSGPRTTSGSGSALPPPLPSPSQKKKLRTKAQELAAAKEQLEAKLESMSQALFEEDGLGRKPQNRRDRERAPHCRGPVGRAQRRDADSQLAFRIPYFLRMVDQLYERRGFNYSDTITFFPHARLMSNDLPWYGEWWQRHRLPKKSHPSGAGVEANNPI</sequence>
<dbReference type="EMBL" id="KN837297">
    <property type="protein sequence ID" value="KIJ28807.1"/>
    <property type="molecule type" value="Genomic_DNA"/>
</dbReference>
<dbReference type="Proteomes" id="UP000054279">
    <property type="component" value="Unassembled WGS sequence"/>
</dbReference>
<feature type="compositionally biased region" description="Low complexity" evidence="1">
    <location>
        <begin position="168"/>
        <end position="185"/>
    </location>
</feature>
<feature type="compositionally biased region" description="Basic and acidic residues" evidence="1">
    <location>
        <begin position="156"/>
        <end position="167"/>
    </location>
</feature>